<evidence type="ECO:0000256" key="2">
    <source>
        <dbReference type="SAM" id="Phobius"/>
    </source>
</evidence>
<dbReference type="OrthoDB" id="6585706at2759"/>
<sequence>MNSPSEFYRRDNTEKESVDEIRQRIHSLRQMVEDEVGEKQNLDELKKSSKKRKESMDTGSLLSFTFGFILFLLIAVGCYAFRSLYLAIMKRYAITPTTQ</sequence>
<reference evidence="3" key="1">
    <citation type="submission" date="2015-10" db="EMBL/GenBank/DDBJ databases">
        <title>EvidentialGene: Evidence-directed Construction of Complete mRNA Transcriptomes without Genomes.</title>
        <authorList>
            <person name="Gilbert D.G."/>
        </authorList>
    </citation>
    <scope>NUCLEOTIDE SEQUENCE</scope>
</reference>
<feature type="transmembrane region" description="Helical" evidence="2">
    <location>
        <begin position="61"/>
        <end position="81"/>
    </location>
</feature>
<keyword evidence="2" id="KW-0812">Transmembrane</keyword>
<organism evidence="3">
    <name type="scientific">Daphnia magna</name>
    <dbReference type="NCBI Taxonomy" id="35525"/>
    <lineage>
        <taxon>Eukaryota</taxon>
        <taxon>Metazoa</taxon>
        <taxon>Ecdysozoa</taxon>
        <taxon>Arthropoda</taxon>
        <taxon>Crustacea</taxon>
        <taxon>Branchiopoda</taxon>
        <taxon>Diplostraca</taxon>
        <taxon>Cladocera</taxon>
        <taxon>Anomopoda</taxon>
        <taxon>Daphniidae</taxon>
        <taxon>Daphnia</taxon>
    </lineage>
</organism>
<evidence type="ECO:0000313" key="3">
    <source>
        <dbReference type="EMBL" id="JAN43211.1"/>
    </source>
</evidence>
<dbReference type="EMBL" id="GDIQ01051526">
    <property type="protein sequence ID" value="JAN43211.1"/>
    <property type="molecule type" value="Transcribed_RNA"/>
</dbReference>
<feature type="compositionally biased region" description="Basic and acidic residues" evidence="1">
    <location>
        <begin position="7"/>
        <end position="20"/>
    </location>
</feature>
<protein>
    <submittedName>
        <fullName evidence="3">Uncharacterized protein</fullName>
    </submittedName>
</protein>
<dbReference type="AlphaFoldDB" id="A0A0P5XZI9"/>
<evidence type="ECO:0000256" key="1">
    <source>
        <dbReference type="SAM" id="MobiDB-lite"/>
    </source>
</evidence>
<name>A0A0P5XZI9_9CRUS</name>
<feature type="region of interest" description="Disordered" evidence="1">
    <location>
        <begin position="1"/>
        <end position="20"/>
    </location>
</feature>
<keyword evidence="2" id="KW-0472">Membrane</keyword>
<proteinExistence type="predicted"/>
<keyword evidence="2" id="KW-1133">Transmembrane helix</keyword>
<accession>A0A0P5XZI9</accession>